<reference evidence="2" key="1">
    <citation type="submission" date="2023-07" db="EMBL/GenBank/DDBJ databases">
        <authorList>
            <consortium name="CYATHOMIX"/>
        </authorList>
    </citation>
    <scope>NUCLEOTIDE SEQUENCE</scope>
    <source>
        <strain evidence="2">N/A</strain>
    </source>
</reference>
<dbReference type="Pfam" id="PF00404">
    <property type="entry name" value="Dockerin_1"/>
    <property type="match status" value="1"/>
</dbReference>
<dbReference type="InterPro" id="IPR036439">
    <property type="entry name" value="Dockerin_dom_sf"/>
</dbReference>
<dbReference type="EMBL" id="CATQJL010000006">
    <property type="protein sequence ID" value="CAJ0592183.1"/>
    <property type="molecule type" value="Genomic_DNA"/>
</dbReference>
<dbReference type="InterPro" id="IPR002105">
    <property type="entry name" value="Dockerin_1_rpt"/>
</dbReference>
<proteinExistence type="predicted"/>
<feature type="domain" description="Dockerin" evidence="1">
    <location>
        <begin position="409"/>
        <end position="482"/>
    </location>
</feature>
<accession>A0AA36DT34</accession>
<comment type="caution">
    <text evidence="2">The sequence shown here is derived from an EMBL/GenBank/DDBJ whole genome shotgun (WGS) entry which is preliminary data.</text>
</comment>
<dbReference type="PROSITE" id="PS51766">
    <property type="entry name" value="DOCKERIN"/>
    <property type="match status" value="1"/>
</dbReference>
<evidence type="ECO:0000259" key="1">
    <source>
        <dbReference type="PROSITE" id="PS51766"/>
    </source>
</evidence>
<protein>
    <recommendedName>
        <fullName evidence="1">Dockerin domain-containing protein</fullName>
    </recommendedName>
</protein>
<dbReference type="SUPFAM" id="SSF63446">
    <property type="entry name" value="Type I dockerin domain"/>
    <property type="match status" value="1"/>
</dbReference>
<gene>
    <name evidence="2" type="ORF">CYNAS_LOCUS4166</name>
</gene>
<organism evidence="2 3">
    <name type="scientific">Cylicocyclus nassatus</name>
    <name type="common">Nematode worm</name>
    <dbReference type="NCBI Taxonomy" id="53992"/>
    <lineage>
        <taxon>Eukaryota</taxon>
        <taxon>Metazoa</taxon>
        <taxon>Ecdysozoa</taxon>
        <taxon>Nematoda</taxon>
        <taxon>Chromadorea</taxon>
        <taxon>Rhabditida</taxon>
        <taxon>Rhabditina</taxon>
        <taxon>Rhabditomorpha</taxon>
        <taxon>Strongyloidea</taxon>
        <taxon>Strongylidae</taxon>
        <taxon>Cylicocyclus</taxon>
    </lineage>
</organism>
<keyword evidence="3" id="KW-1185">Reference proteome</keyword>
<dbReference type="AlphaFoldDB" id="A0AA36DT34"/>
<dbReference type="Proteomes" id="UP001176961">
    <property type="component" value="Unassembled WGS sequence"/>
</dbReference>
<dbReference type="Gene3D" id="1.10.1330.10">
    <property type="entry name" value="Dockerin domain"/>
    <property type="match status" value="1"/>
</dbReference>
<dbReference type="GO" id="GO:0004553">
    <property type="term" value="F:hydrolase activity, hydrolyzing O-glycosyl compounds"/>
    <property type="evidence" value="ECO:0007669"/>
    <property type="project" value="InterPro"/>
</dbReference>
<dbReference type="GO" id="GO:0000272">
    <property type="term" value="P:polysaccharide catabolic process"/>
    <property type="evidence" value="ECO:0007669"/>
    <property type="project" value="InterPro"/>
</dbReference>
<dbReference type="InterPro" id="IPR016134">
    <property type="entry name" value="Dockerin_dom"/>
</dbReference>
<sequence length="669" mass="74584">MKQEFEFKKIELFESLSEVDDFINDCDNDEVYANKPYYSHHGYDDDKRGYIGYIYWDPSTNTLKHTNKNNIIKWIQFHQNGFGYGEEERNLEGIDDTTKWSDHSGGLSINVGKFLDIGSDDYMIPPHEDPTLYYDDGKLNVRINELYGLKNDGNNKIRINTYNHKVIDTNIANGGIGFNTSETQKGGIYVLRGLGIKATKYNQAGSNYELNPYAIGVNIIDHSTGILDKPTTLSPDGKVVSAPEYRKFYGGLRYINKTDTAESGIAVRVNEDDSWDENPNLAIGSRGLGISPTNVLGIQFYKSENYHNPLIIKSVEESIEDKYAKKIILPSTTITKASGNDFPRPGEVDRVYVTSVNDRVVHFIWNPNTNTYEHMFEFVGSLPTTGVHNKVYVINGTDSIDLYTWGNLKTVLFPDINGDNVVNASDSHLIMEYYLDISSGKQPSLNEEQIKRADVTHSGAVDTSDSTWVSEFYADSSAGIYTNDIIGWRAFMKTKNIEDEPQGEGFNKIYSETESIPGIALEHDINRGLHVDDDNKLTVSINDVTSKSFEEYTDFNSGGLRFSSSGNIAIRLNDSNNYDADTGLGDDNIVNGTKGLCIDENNILGIKLNPTSSPLKIDDDGNLTLSEDIDVDTDIEPLTIKDSNDNIITFDGKTPVTITLGPGLEILPD</sequence>
<evidence type="ECO:0000313" key="2">
    <source>
        <dbReference type="EMBL" id="CAJ0592183.1"/>
    </source>
</evidence>
<name>A0AA36DT34_CYLNA</name>
<evidence type="ECO:0000313" key="3">
    <source>
        <dbReference type="Proteomes" id="UP001176961"/>
    </source>
</evidence>